<dbReference type="Gene3D" id="3.40.50.150">
    <property type="entry name" value="Vaccinia Virus protein VP39"/>
    <property type="match status" value="1"/>
</dbReference>
<evidence type="ECO:0000256" key="7">
    <source>
        <dbReference type="ARBA" id="ARBA00022598"/>
    </source>
</evidence>
<dbReference type="SUPFAM" id="SSF52777">
    <property type="entry name" value="CoA-dependent acyltransferases"/>
    <property type="match status" value="2"/>
</dbReference>
<dbReference type="PROSITE" id="PS50075">
    <property type="entry name" value="CARRIER"/>
    <property type="match status" value="1"/>
</dbReference>
<organism evidence="11 12">
    <name type="scientific">Luedemannella helvata</name>
    <dbReference type="NCBI Taxonomy" id="349315"/>
    <lineage>
        <taxon>Bacteria</taxon>
        <taxon>Bacillati</taxon>
        <taxon>Actinomycetota</taxon>
        <taxon>Actinomycetes</taxon>
        <taxon>Micromonosporales</taxon>
        <taxon>Micromonosporaceae</taxon>
        <taxon>Luedemannella</taxon>
    </lineage>
</organism>
<dbReference type="InterPro" id="IPR029058">
    <property type="entry name" value="AB_hydrolase_fold"/>
</dbReference>
<evidence type="ECO:0000256" key="3">
    <source>
        <dbReference type="ARBA" id="ARBA00007380"/>
    </source>
</evidence>
<keyword evidence="7" id="KW-0436">Ligase</keyword>
<dbReference type="EMBL" id="BAAALS010000023">
    <property type="protein sequence ID" value="GAA1766827.1"/>
    <property type="molecule type" value="Genomic_DNA"/>
</dbReference>
<dbReference type="InterPro" id="IPR036736">
    <property type="entry name" value="ACP-like_sf"/>
</dbReference>
<dbReference type="InterPro" id="IPR020459">
    <property type="entry name" value="AMP-binding"/>
</dbReference>
<dbReference type="Pfam" id="PF08242">
    <property type="entry name" value="Methyltransf_12"/>
    <property type="match status" value="1"/>
</dbReference>
<keyword evidence="8" id="KW-0677">Repeat</keyword>
<comment type="similarity">
    <text evidence="3">Belongs to the ATP-dependent AMP-binding enzyme family. MbtB subfamily.</text>
</comment>
<dbReference type="Pfam" id="PF00550">
    <property type="entry name" value="PP-binding"/>
    <property type="match status" value="1"/>
</dbReference>
<dbReference type="Gene3D" id="1.10.10.1830">
    <property type="entry name" value="Non-ribosomal peptide synthase, adenylation domain"/>
    <property type="match status" value="1"/>
</dbReference>
<sequence length="1729" mass="185776">MRVDAFVDELMRAGVRLWEESGSVRYRAPRGIMTEGRVTALRARRDEVLDYLRNGAVQARAHPQQRHEPFPLTDVQAAYTLGRRDIFRYGNVGCHGYGELEFARVDPQRLAAAWRGVVARHDMLRAVVDADGAQRVLPDVPEYEVVVSDLRSVGDAEAAAGLAAVRADLDHRVYATDQWPLFDLRVTRLADRDLVHFSIDFLICDFVSIRLLIDELLDRYDRPDVTREPLEITFRDYLLAERELRQGGRFERDRTYWLDRLPDLPAAPVLPTTTHDHSAPARFRRWAATIEPTRWAAFQDSARRCGLTASAAVLAAYAEVVAAWSGQPRFTLNVTTLNRMPLHPQVDRLVGDFTSVSLLSVETDPAAPLRERAATLQEQLWQDLDHRLFSGVEVVREISRRAGADAALFPIVFTSAIGLTPGAGAAPVAGPSTATLGYGISQTPQVLIDCQNIERDGALATNWDVREGVFPDGMVDAMFAAFVRLLGDLADSEAGWAGTEAVRLPDDQRQRRATVNDTAAPLPDGLLHDRIVRAALRDPDRVAVSGPTGSLTYGELLGRSRAVAGWLVGAGCQPGDRVAVVMDKGPEQVISVLGVLLAGAAYVPVDTNQPTVRRERILTDAAARAVLTQSWLDTGAGRGPLPSLSVDQVSPATEAGPVAADVGPDDLAYVIYTSGSTGAPKGVMISHRGALNTVLDINERFHVGPDDRVLGLASLGFDLSVYDIVGPLSVGGCLVLPAAHGRGDPSHWARVIAEYGVTVWNSVPAQLQMLTDYLATGGRVALPGVRLALLSGDWIPVTLPAAVRALIPGIEVVSLGGATEASIWSIWHPIADVPADAVSIPYGVPLANQRFHVLDDQLRARPDWVPGELYIAGTGLALGYLGDEARTAERFITHPVTGERLYRTGDLGRYLPDGTIEFLGRDDLQVKIRGHRIELGEVDSALAAYPGVAASAVVVDGDDPLQRRLVAFAQPAPTTPAPAADLTAAAAAGAELLDGLDLGSYLAYLRGLDEVALLAMVRTLCAGGLFADGATHDLSEILRGARVAPAHHRLVRRWLRALTDNGLLVRDADTYRLVRPVDDEDLDRAWDAISRLREAAGDDTELVEYFRLSTEHLPALLRADTDPLRLLFPDGRLDVSEDLYADALFNRWANRVAAAAVGELAAAADAPLRVLEVGAGTGGTTGAMLAELGPDGVDYLFTDLSAYFVGGAQERFGHEPGVRFARYDLDEDYRAQGLAPNSFDVIVAGDVLHTTRDVGRTLARLRELLAPGGWLVAIEMTRDHYQIMTSLELLVRLDEVAGDFTDDRRGTDQTFLTRQDWFDQLDRVAADTVRCLPGIDDEFLGELGMTVLLARFKSDRVRLDSTTVLRHVSERLPSFMVPARLEIVDQLPLTPNGKVDRAALRSWARCADAPTGPTPAGEAPAEGLEQAIAAVWAAVLGVASVGREQSFFDLGGDSLLAAKLAGRLIESVPQAAGVFFDQMLREILDRPTVADLAAHLAAQESAAGGHDWLFDAPAQPALVPLSGNDGPAVVFVPWSQPATYAEVAAACGAGVRALAVSVPAPDGPPTVAELVDGCVDALGGVSGPVTLVGHGLDGLLALEVARRLLESGRDVERLVVSGTAPVPYPVTDPAQLEDLCRRELGADADDELDPAVATYGRLLTELAGHPPTAYVGDVTLVLPRDPVWPGFSADPVAAWERICLGELTVVRSAVDLADALRGAGADEIAAAVR</sequence>
<feature type="domain" description="Carrier" evidence="10">
    <location>
        <begin position="1419"/>
        <end position="1500"/>
    </location>
</feature>
<dbReference type="Proteomes" id="UP001500655">
    <property type="component" value="Unassembled WGS sequence"/>
</dbReference>
<dbReference type="NCBIfam" id="TIGR01733">
    <property type="entry name" value="AA-adenyl-dom"/>
    <property type="match status" value="1"/>
</dbReference>
<protein>
    <recommendedName>
        <fullName evidence="4">Phenyloxazoline synthase MbtB</fullName>
    </recommendedName>
    <alternativeName>
        <fullName evidence="9">Mycobactin synthetase protein B</fullName>
    </alternativeName>
</protein>
<evidence type="ECO:0000259" key="10">
    <source>
        <dbReference type="PROSITE" id="PS50075"/>
    </source>
</evidence>
<evidence type="ECO:0000256" key="8">
    <source>
        <dbReference type="ARBA" id="ARBA00022737"/>
    </source>
</evidence>
<dbReference type="Gene3D" id="3.40.50.980">
    <property type="match status" value="2"/>
</dbReference>
<dbReference type="CDD" id="cd19535">
    <property type="entry name" value="Cyc_NRPS"/>
    <property type="match status" value="1"/>
</dbReference>
<comment type="cofactor">
    <cofactor evidence="1">
        <name>pantetheine 4'-phosphate</name>
        <dbReference type="ChEBI" id="CHEBI:47942"/>
    </cofactor>
</comment>
<accession>A0ABN2KUU9</accession>
<evidence type="ECO:0000313" key="11">
    <source>
        <dbReference type="EMBL" id="GAA1766827.1"/>
    </source>
</evidence>
<dbReference type="InterPro" id="IPR009081">
    <property type="entry name" value="PP-bd_ACP"/>
</dbReference>
<evidence type="ECO:0000256" key="1">
    <source>
        <dbReference type="ARBA" id="ARBA00001957"/>
    </source>
</evidence>
<keyword evidence="6" id="KW-0597">Phosphoprotein</keyword>
<gene>
    <name evidence="11" type="ORF">GCM10009681_42410</name>
</gene>
<dbReference type="Gene3D" id="3.40.50.1820">
    <property type="entry name" value="alpha/beta hydrolase"/>
    <property type="match status" value="1"/>
</dbReference>
<keyword evidence="5" id="KW-0596">Phosphopantetheine</keyword>
<dbReference type="InterPro" id="IPR006162">
    <property type="entry name" value="Ppantetheine_attach_site"/>
</dbReference>
<evidence type="ECO:0000256" key="2">
    <source>
        <dbReference type="ARBA" id="ARBA00005102"/>
    </source>
</evidence>
<dbReference type="PANTHER" id="PTHR45527">
    <property type="entry name" value="NONRIBOSOMAL PEPTIDE SYNTHETASE"/>
    <property type="match status" value="1"/>
</dbReference>
<dbReference type="SMART" id="SM00823">
    <property type="entry name" value="PKS_PP"/>
    <property type="match status" value="1"/>
</dbReference>
<dbReference type="InterPro" id="IPR020806">
    <property type="entry name" value="PKS_PP-bd"/>
</dbReference>
<dbReference type="InterPro" id="IPR057737">
    <property type="entry name" value="Condensation_MtbB-like"/>
</dbReference>
<dbReference type="InterPro" id="IPR044894">
    <property type="entry name" value="TubC_N_sf"/>
</dbReference>
<comment type="pathway">
    <text evidence="2">Siderophore biosynthesis; mycobactin biosynthesis.</text>
</comment>
<evidence type="ECO:0000256" key="5">
    <source>
        <dbReference type="ARBA" id="ARBA00022450"/>
    </source>
</evidence>
<dbReference type="Gene3D" id="3.30.559.10">
    <property type="entry name" value="Chloramphenicol acetyltransferase-like domain"/>
    <property type="match status" value="1"/>
</dbReference>
<name>A0ABN2KUU9_9ACTN</name>
<dbReference type="PRINTS" id="PR00154">
    <property type="entry name" value="AMPBINDING"/>
</dbReference>
<reference evidence="11 12" key="1">
    <citation type="journal article" date="2019" name="Int. J. Syst. Evol. Microbiol.">
        <title>The Global Catalogue of Microorganisms (GCM) 10K type strain sequencing project: providing services to taxonomists for standard genome sequencing and annotation.</title>
        <authorList>
            <consortium name="The Broad Institute Genomics Platform"/>
            <consortium name="The Broad Institute Genome Sequencing Center for Infectious Disease"/>
            <person name="Wu L."/>
            <person name="Ma J."/>
        </authorList>
    </citation>
    <scope>NUCLEOTIDE SEQUENCE [LARGE SCALE GENOMIC DNA]</scope>
    <source>
        <strain evidence="11 12">JCM 13249</strain>
    </source>
</reference>
<dbReference type="PROSITE" id="PS00012">
    <property type="entry name" value="PHOSPHOPANTETHEINE"/>
    <property type="match status" value="1"/>
</dbReference>
<evidence type="ECO:0000256" key="6">
    <source>
        <dbReference type="ARBA" id="ARBA00022553"/>
    </source>
</evidence>
<dbReference type="CDD" id="cd12114">
    <property type="entry name" value="A_NRPS_TlmIV_like"/>
    <property type="match status" value="1"/>
</dbReference>
<dbReference type="SUPFAM" id="SSF53474">
    <property type="entry name" value="alpha/beta-Hydrolases"/>
    <property type="match status" value="1"/>
</dbReference>
<evidence type="ECO:0000256" key="9">
    <source>
        <dbReference type="ARBA" id="ARBA00033440"/>
    </source>
</evidence>
<dbReference type="InterPro" id="IPR010071">
    <property type="entry name" value="AA_adenyl_dom"/>
</dbReference>
<evidence type="ECO:0000256" key="4">
    <source>
        <dbReference type="ARBA" id="ARBA00016743"/>
    </source>
</evidence>
<proteinExistence type="inferred from homology"/>
<dbReference type="InterPro" id="IPR041464">
    <property type="entry name" value="TubC_N"/>
</dbReference>
<dbReference type="InterPro" id="IPR000873">
    <property type="entry name" value="AMP-dep_synth/lig_dom"/>
</dbReference>
<dbReference type="Gene3D" id="1.10.1200.10">
    <property type="entry name" value="ACP-like"/>
    <property type="match status" value="1"/>
</dbReference>
<comment type="caution">
    <text evidence="11">The sequence shown here is derived from an EMBL/GenBank/DDBJ whole genome shotgun (WGS) entry which is preliminary data.</text>
</comment>
<dbReference type="SUPFAM" id="SSF56801">
    <property type="entry name" value="Acetyl-CoA synthetase-like"/>
    <property type="match status" value="1"/>
</dbReference>
<dbReference type="PROSITE" id="PS00455">
    <property type="entry name" value="AMP_BINDING"/>
    <property type="match status" value="1"/>
</dbReference>
<dbReference type="Gene3D" id="3.30.300.30">
    <property type="match status" value="2"/>
</dbReference>
<dbReference type="InterPro" id="IPR045851">
    <property type="entry name" value="AMP-bd_C_sf"/>
</dbReference>
<dbReference type="PANTHER" id="PTHR45527:SF10">
    <property type="entry name" value="PYOCHELIN SYNTHASE PCHF"/>
    <property type="match status" value="1"/>
</dbReference>
<dbReference type="Pfam" id="PF00501">
    <property type="entry name" value="AMP-binding"/>
    <property type="match status" value="1"/>
</dbReference>
<dbReference type="SUPFAM" id="SSF53335">
    <property type="entry name" value="S-adenosyl-L-methionine-dependent methyltransferases"/>
    <property type="match status" value="1"/>
</dbReference>
<dbReference type="Pfam" id="PF00668">
    <property type="entry name" value="Condensation"/>
    <property type="match status" value="1"/>
</dbReference>
<dbReference type="Pfam" id="PF00975">
    <property type="entry name" value="Thioesterase"/>
    <property type="match status" value="1"/>
</dbReference>
<dbReference type="InterPro" id="IPR001242">
    <property type="entry name" value="Condensation_dom"/>
</dbReference>
<keyword evidence="12" id="KW-1185">Reference proteome</keyword>
<dbReference type="InterPro" id="IPR023213">
    <property type="entry name" value="CAT-like_dom_sf"/>
</dbReference>
<dbReference type="InterPro" id="IPR013217">
    <property type="entry name" value="Methyltransf_12"/>
</dbReference>
<evidence type="ECO:0000313" key="12">
    <source>
        <dbReference type="Proteomes" id="UP001500655"/>
    </source>
</evidence>
<dbReference type="InterPro" id="IPR001031">
    <property type="entry name" value="Thioesterase"/>
</dbReference>
<dbReference type="InterPro" id="IPR020845">
    <property type="entry name" value="AMP-binding_CS"/>
</dbReference>
<dbReference type="CDD" id="cd02440">
    <property type="entry name" value="AdoMet_MTases"/>
    <property type="match status" value="1"/>
</dbReference>
<dbReference type="Gene3D" id="2.30.38.10">
    <property type="entry name" value="Luciferase, Domain 3"/>
    <property type="match status" value="1"/>
</dbReference>
<dbReference type="InterPro" id="IPR029063">
    <property type="entry name" value="SAM-dependent_MTases_sf"/>
</dbReference>
<dbReference type="Gene3D" id="3.30.559.30">
    <property type="entry name" value="Nonribosomal peptide synthetase, condensation domain"/>
    <property type="match status" value="1"/>
</dbReference>
<dbReference type="Pfam" id="PF18563">
    <property type="entry name" value="TubC_N"/>
    <property type="match status" value="1"/>
</dbReference>